<keyword evidence="1" id="KW-0812">Transmembrane</keyword>
<evidence type="ECO:0000256" key="1">
    <source>
        <dbReference type="SAM" id="Phobius"/>
    </source>
</evidence>
<evidence type="ECO:0000313" key="3">
    <source>
        <dbReference type="Proteomes" id="UP000199695"/>
    </source>
</evidence>
<keyword evidence="3" id="KW-1185">Reference proteome</keyword>
<feature type="transmembrane region" description="Helical" evidence="1">
    <location>
        <begin position="135"/>
        <end position="152"/>
    </location>
</feature>
<sequence>MTLRKLFFWFWTTLALGALSAVLIGVTLNMVLDPDPFGPVTQLLLSGSTFAAVAQLGFFSYLVFNWLAKGLVRSRWLYDFIQIILLFIVIGNLVYLHVVKFDGRMLWMHLWIPLLIVAVGVLVAWLKLRQTNPSAFIPTLFFMVTATTLEAIPSINARAGELPVVFIFFTIMILLVCNAWQILQLHRWVKKENKKAS</sequence>
<dbReference type="STRING" id="1173111.SAMN05444955_115125"/>
<feature type="transmembrane region" description="Helical" evidence="1">
    <location>
        <begin position="164"/>
        <end position="183"/>
    </location>
</feature>
<accession>A0A1H8I0B6</accession>
<keyword evidence="1" id="KW-1133">Transmembrane helix</keyword>
<name>A0A1H8I0B6_9BACL</name>
<dbReference type="SMART" id="SM01251">
    <property type="entry name" value="KbaA"/>
    <property type="match status" value="1"/>
</dbReference>
<dbReference type="Proteomes" id="UP000199695">
    <property type="component" value="Unassembled WGS sequence"/>
</dbReference>
<evidence type="ECO:0000313" key="2">
    <source>
        <dbReference type="EMBL" id="SEN61802.1"/>
    </source>
</evidence>
<dbReference type="OrthoDB" id="2374256at2"/>
<protein>
    <submittedName>
        <fullName evidence="2">KinB signaling pathway activation protein</fullName>
    </submittedName>
</protein>
<dbReference type="GO" id="GO:0045881">
    <property type="term" value="P:positive regulation of sporulation resulting in formation of a cellular spore"/>
    <property type="evidence" value="ECO:0007669"/>
    <property type="project" value="InterPro"/>
</dbReference>
<dbReference type="AlphaFoldDB" id="A0A1H8I0B6"/>
<dbReference type="Pfam" id="PF14089">
    <property type="entry name" value="KbaA"/>
    <property type="match status" value="1"/>
</dbReference>
<feature type="transmembrane region" description="Helical" evidence="1">
    <location>
        <begin position="110"/>
        <end position="128"/>
    </location>
</feature>
<reference evidence="2 3" key="1">
    <citation type="submission" date="2016-10" db="EMBL/GenBank/DDBJ databases">
        <authorList>
            <person name="de Groot N.N."/>
        </authorList>
    </citation>
    <scope>NUCLEOTIDE SEQUENCE [LARGE SCALE GENOMIC DNA]</scope>
    <source>
        <strain evidence="2 3">DSM 46701</strain>
    </source>
</reference>
<dbReference type="EMBL" id="FOCQ01000015">
    <property type="protein sequence ID" value="SEN61802.1"/>
    <property type="molecule type" value="Genomic_DNA"/>
</dbReference>
<keyword evidence="1" id="KW-0472">Membrane</keyword>
<dbReference type="RefSeq" id="WP_089971596.1">
    <property type="nucleotide sequence ID" value="NZ_FOCQ01000015.1"/>
</dbReference>
<organism evidence="2 3">
    <name type="scientific">Lihuaxuella thermophila</name>
    <dbReference type="NCBI Taxonomy" id="1173111"/>
    <lineage>
        <taxon>Bacteria</taxon>
        <taxon>Bacillati</taxon>
        <taxon>Bacillota</taxon>
        <taxon>Bacilli</taxon>
        <taxon>Bacillales</taxon>
        <taxon>Thermoactinomycetaceae</taxon>
        <taxon>Lihuaxuella</taxon>
    </lineage>
</organism>
<proteinExistence type="predicted"/>
<dbReference type="InterPro" id="IPR024164">
    <property type="entry name" value="KinB-signalling_activ"/>
</dbReference>
<feature type="transmembrane region" description="Helical" evidence="1">
    <location>
        <begin position="76"/>
        <end position="98"/>
    </location>
</feature>
<gene>
    <name evidence="2" type="ORF">SAMN05444955_115125</name>
</gene>
<feature type="transmembrane region" description="Helical" evidence="1">
    <location>
        <begin position="44"/>
        <end position="64"/>
    </location>
</feature>